<accession>A0ABN8D382</accession>
<evidence type="ECO:0000313" key="1">
    <source>
        <dbReference type="EMBL" id="CAH0519505.1"/>
    </source>
</evidence>
<gene>
    <name evidence="1" type="ORF">PBS001_LOCUS6031</name>
</gene>
<keyword evidence="2" id="KW-1185">Reference proteome</keyword>
<dbReference type="EMBL" id="CAKLCB010000301">
    <property type="protein sequence ID" value="CAH0519505.1"/>
    <property type="molecule type" value="Genomic_DNA"/>
</dbReference>
<sequence length="156" mass="17140">MVKANCALQFAQDHSMCSVFPSLSSLAMHQKYTLTTKEISGDLELHSFPIPLSNALKALTNVMKIYGRNLLLHGLLLSPPALEGPCLAKVLLLTTTVNVLRSNQSGSCGIRAYYNERCRSLGDSNQVLIELTPKPDYSLELPNGHLPTSRIIPRHV</sequence>
<dbReference type="Proteomes" id="UP001158986">
    <property type="component" value="Unassembled WGS sequence"/>
</dbReference>
<proteinExistence type="predicted"/>
<evidence type="ECO:0000313" key="2">
    <source>
        <dbReference type="Proteomes" id="UP001158986"/>
    </source>
</evidence>
<comment type="caution">
    <text evidence="1">The sequence shown here is derived from an EMBL/GenBank/DDBJ whole genome shotgun (WGS) entry which is preliminary data.</text>
</comment>
<organism evidence="1 2">
    <name type="scientific">Peronospora belbahrii</name>
    <dbReference type="NCBI Taxonomy" id="622444"/>
    <lineage>
        <taxon>Eukaryota</taxon>
        <taxon>Sar</taxon>
        <taxon>Stramenopiles</taxon>
        <taxon>Oomycota</taxon>
        <taxon>Peronosporomycetes</taxon>
        <taxon>Peronosporales</taxon>
        <taxon>Peronosporaceae</taxon>
        <taxon>Peronospora</taxon>
    </lineage>
</organism>
<protein>
    <submittedName>
        <fullName evidence="1">Uncharacterized protein</fullName>
    </submittedName>
</protein>
<name>A0ABN8D382_9STRA</name>
<reference evidence="1 2" key="1">
    <citation type="submission" date="2021-11" db="EMBL/GenBank/DDBJ databases">
        <authorList>
            <person name="Islam A."/>
            <person name="Islam S."/>
            <person name="Flora M.S."/>
            <person name="Rahman M."/>
            <person name="Ziaur R.M."/>
            <person name="Epstein J.H."/>
            <person name="Hassan M."/>
            <person name="Klassen M."/>
            <person name="Woodard K."/>
            <person name="Webb A."/>
            <person name="Webby R.J."/>
            <person name="El Zowalaty M.E."/>
        </authorList>
    </citation>
    <scope>NUCLEOTIDE SEQUENCE [LARGE SCALE GENOMIC DNA]</scope>
    <source>
        <strain evidence="1">Pbs1</strain>
    </source>
</reference>